<protein>
    <submittedName>
        <fullName evidence="1">Uncharacterized protein</fullName>
    </submittedName>
</protein>
<organism evidence="1 2">
    <name type="scientific">Nephila pilipes</name>
    <name type="common">Giant wood spider</name>
    <name type="synonym">Nephila maculata</name>
    <dbReference type="NCBI Taxonomy" id="299642"/>
    <lineage>
        <taxon>Eukaryota</taxon>
        <taxon>Metazoa</taxon>
        <taxon>Ecdysozoa</taxon>
        <taxon>Arthropoda</taxon>
        <taxon>Chelicerata</taxon>
        <taxon>Arachnida</taxon>
        <taxon>Araneae</taxon>
        <taxon>Araneomorphae</taxon>
        <taxon>Entelegynae</taxon>
        <taxon>Araneoidea</taxon>
        <taxon>Nephilidae</taxon>
        <taxon>Nephila</taxon>
    </lineage>
</organism>
<gene>
    <name evidence="1" type="ORF">NPIL_351361</name>
</gene>
<evidence type="ECO:0000313" key="2">
    <source>
        <dbReference type="Proteomes" id="UP000887013"/>
    </source>
</evidence>
<accession>A0A8X6THJ3</accession>
<comment type="caution">
    <text evidence="1">The sequence shown here is derived from an EMBL/GenBank/DDBJ whole genome shotgun (WGS) entry which is preliminary data.</text>
</comment>
<dbReference type="EMBL" id="BMAW01103488">
    <property type="protein sequence ID" value="GFT09336.1"/>
    <property type="molecule type" value="Genomic_DNA"/>
</dbReference>
<dbReference type="Proteomes" id="UP000887013">
    <property type="component" value="Unassembled WGS sequence"/>
</dbReference>
<sequence>MSEDYRVLTDFLSDSGIKFLTFMFKDERSLKCTIRGLPSNMDVDQIKTIIDEENFIFQRSLNSQNVKSKVPSIILSASAELGYG</sequence>
<proteinExistence type="predicted"/>
<evidence type="ECO:0000313" key="1">
    <source>
        <dbReference type="EMBL" id="GFT09336.1"/>
    </source>
</evidence>
<dbReference type="AlphaFoldDB" id="A0A8X6THJ3"/>
<keyword evidence="2" id="KW-1185">Reference proteome</keyword>
<name>A0A8X6THJ3_NEPPI</name>
<reference evidence="1" key="1">
    <citation type="submission" date="2020-08" db="EMBL/GenBank/DDBJ databases">
        <title>Multicomponent nature underlies the extraordinary mechanical properties of spider dragline silk.</title>
        <authorList>
            <person name="Kono N."/>
            <person name="Nakamura H."/>
            <person name="Mori M."/>
            <person name="Yoshida Y."/>
            <person name="Ohtoshi R."/>
            <person name="Malay A.D."/>
            <person name="Moran D.A.P."/>
            <person name="Tomita M."/>
            <person name="Numata K."/>
            <person name="Arakawa K."/>
        </authorList>
    </citation>
    <scope>NUCLEOTIDE SEQUENCE</scope>
</reference>